<dbReference type="EMBL" id="AFBR01000083">
    <property type="protein sequence ID" value="EGG51485.1"/>
    <property type="molecule type" value="Genomic_DNA"/>
</dbReference>
<proteinExistence type="predicted"/>
<dbReference type="Proteomes" id="UP000005546">
    <property type="component" value="Unassembled WGS sequence"/>
</dbReference>
<comment type="caution">
    <text evidence="2">The sequence shown here is derived from an EMBL/GenBank/DDBJ whole genome shotgun (WGS) entry which is preliminary data.</text>
</comment>
<dbReference type="OrthoDB" id="9874563at2"/>
<protein>
    <submittedName>
        <fullName evidence="2">Uncharacterized protein</fullName>
    </submittedName>
</protein>
<reference evidence="2 3" key="1">
    <citation type="submission" date="2011-02" db="EMBL/GenBank/DDBJ databases">
        <authorList>
            <person name="Weinstock G."/>
            <person name="Sodergren E."/>
            <person name="Clifton S."/>
            <person name="Fulton L."/>
            <person name="Fulton B."/>
            <person name="Courtney L."/>
            <person name="Fronick C."/>
            <person name="Harrison M."/>
            <person name="Strong C."/>
            <person name="Farmer C."/>
            <person name="Delahaunty K."/>
            <person name="Markovic C."/>
            <person name="Hall O."/>
            <person name="Minx P."/>
            <person name="Tomlinson C."/>
            <person name="Mitreva M."/>
            <person name="Hou S."/>
            <person name="Chen J."/>
            <person name="Wollam A."/>
            <person name="Pepin K.H."/>
            <person name="Johnson M."/>
            <person name="Bhonagiri V."/>
            <person name="Zhang X."/>
            <person name="Suruliraj S."/>
            <person name="Warren W."/>
            <person name="Chinwalla A."/>
            <person name="Mardis E.R."/>
            <person name="Wilson R.K."/>
        </authorList>
    </citation>
    <scope>NUCLEOTIDE SEQUENCE [LARGE SCALE GENOMIC DNA]</scope>
    <source>
        <strain evidence="2 3">YIT 11841</strain>
    </source>
</reference>
<dbReference type="AlphaFoldDB" id="F3QX35"/>
<feature type="signal peptide" evidence="1">
    <location>
        <begin position="1"/>
        <end position="24"/>
    </location>
</feature>
<keyword evidence="3" id="KW-1185">Reference proteome</keyword>
<dbReference type="HOGENOM" id="CLU_2035742_0_0_10"/>
<sequence length="121" mass="13534">MWAHSWKKVSLWVLLMSFSSVSTSAVDRVSIRAKADSVGHDVSFSEYTHVYKTKRVSSTYPIKIKMKGGSLLVTSRHSQMLPVYKGNGVFYGLFRLNKGTNWISGLPKGTYIINNSKVTVS</sequence>
<name>F3QX35_9BACT</name>
<dbReference type="GeneID" id="98398281"/>
<keyword evidence="1" id="KW-0732">Signal</keyword>
<organism evidence="2 3">
    <name type="scientific">Paraprevotella xylaniphila YIT 11841</name>
    <dbReference type="NCBI Taxonomy" id="762982"/>
    <lineage>
        <taxon>Bacteria</taxon>
        <taxon>Pseudomonadati</taxon>
        <taxon>Bacteroidota</taxon>
        <taxon>Bacteroidia</taxon>
        <taxon>Bacteroidales</taxon>
        <taxon>Prevotellaceae</taxon>
        <taxon>Paraprevotella</taxon>
    </lineage>
</organism>
<gene>
    <name evidence="2" type="ORF">HMPREF9442_02769</name>
</gene>
<evidence type="ECO:0000313" key="3">
    <source>
        <dbReference type="Proteomes" id="UP000005546"/>
    </source>
</evidence>
<dbReference type="STRING" id="762982.HMPREF9442_02769"/>
<evidence type="ECO:0000313" key="2">
    <source>
        <dbReference type="EMBL" id="EGG51485.1"/>
    </source>
</evidence>
<evidence type="ECO:0000256" key="1">
    <source>
        <dbReference type="SAM" id="SignalP"/>
    </source>
</evidence>
<feature type="chain" id="PRO_5003302349" evidence="1">
    <location>
        <begin position="25"/>
        <end position="121"/>
    </location>
</feature>
<accession>F3QX35</accession>
<dbReference type="RefSeq" id="WP_008629006.1">
    <property type="nucleotide sequence ID" value="NZ_GL883879.1"/>
</dbReference>